<dbReference type="InterPro" id="IPR045130">
    <property type="entry name" value="OFUT2-like"/>
</dbReference>
<evidence type="ECO:0000256" key="10">
    <source>
        <dbReference type="ARBA" id="ARBA00023136"/>
    </source>
</evidence>
<reference evidence="19" key="2">
    <citation type="submission" date="2023-06" db="EMBL/GenBank/DDBJ databases">
        <authorList>
            <person name="Ma L."/>
            <person name="Liu K.-W."/>
            <person name="Li Z."/>
            <person name="Hsiao Y.-Y."/>
            <person name="Qi Y."/>
            <person name="Fu T."/>
            <person name="Tang G."/>
            <person name="Zhang D."/>
            <person name="Sun W.-H."/>
            <person name="Liu D.-K."/>
            <person name="Li Y."/>
            <person name="Chen G.-Z."/>
            <person name="Liu X.-D."/>
            <person name="Liao X.-Y."/>
            <person name="Jiang Y.-T."/>
            <person name="Yu X."/>
            <person name="Hao Y."/>
            <person name="Huang J."/>
            <person name="Zhao X.-W."/>
            <person name="Ke S."/>
            <person name="Chen Y.-Y."/>
            <person name="Wu W.-L."/>
            <person name="Hsu J.-L."/>
            <person name="Lin Y.-F."/>
            <person name="Huang M.-D."/>
            <person name="Li C.-Y."/>
            <person name="Huang L."/>
            <person name="Wang Z.-W."/>
            <person name="Zhao X."/>
            <person name="Zhong W.-Y."/>
            <person name="Peng D.-H."/>
            <person name="Ahmad S."/>
            <person name="Lan S."/>
            <person name="Zhang J.-S."/>
            <person name="Tsai W.-C."/>
            <person name="Van De Peer Y."/>
            <person name="Liu Z.-J."/>
        </authorList>
    </citation>
    <scope>NUCLEOTIDE SEQUENCE</scope>
    <source>
        <strain evidence="19">SCP</strain>
        <tissue evidence="19">Leaves</tissue>
    </source>
</reference>
<evidence type="ECO:0000256" key="9">
    <source>
        <dbReference type="ARBA" id="ARBA00022989"/>
    </source>
</evidence>
<evidence type="ECO:0000256" key="15">
    <source>
        <dbReference type="ARBA" id="ARBA00026232"/>
    </source>
</evidence>
<dbReference type="EMBL" id="JAUJYN010000009">
    <property type="protein sequence ID" value="KAK1263959.1"/>
    <property type="molecule type" value="Genomic_DNA"/>
</dbReference>
<evidence type="ECO:0000256" key="7">
    <source>
        <dbReference type="ARBA" id="ARBA00022692"/>
    </source>
</evidence>
<evidence type="ECO:0000256" key="13">
    <source>
        <dbReference type="ARBA" id="ARBA00023277"/>
    </source>
</evidence>
<dbReference type="FunFam" id="3.40.50.11350:FF:000005">
    <property type="entry name" value="O-fucosyltransferase family protein"/>
    <property type="match status" value="1"/>
</dbReference>
<dbReference type="PANTHER" id="PTHR13398">
    <property type="entry name" value="GDP-FUCOSE PROTEIN O-FUCOSYLTRANSFERASE 2"/>
    <property type="match status" value="1"/>
</dbReference>
<feature type="transmembrane region" description="Helical" evidence="18">
    <location>
        <begin position="59"/>
        <end position="81"/>
    </location>
</feature>
<dbReference type="Pfam" id="PF10250">
    <property type="entry name" value="O-FucT"/>
    <property type="match status" value="1"/>
</dbReference>
<keyword evidence="6" id="KW-0808">Transferase</keyword>
<evidence type="ECO:0000256" key="18">
    <source>
        <dbReference type="SAM" id="Phobius"/>
    </source>
</evidence>
<evidence type="ECO:0000256" key="1">
    <source>
        <dbReference type="ARBA" id="ARBA00004167"/>
    </source>
</evidence>
<keyword evidence="11" id="KW-0325">Glycoprotein</keyword>
<dbReference type="GO" id="GO:0005783">
    <property type="term" value="C:endoplasmic reticulum"/>
    <property type="evidence" value="ECO:0007669"/>
    <property type="project" value="UniProtKB-SubCell"/>
</dbReference>
<comment type="pathway">
    <text evidence="3">Protein modification; protein glycosylation.</text>
</comment>
<evidence type="ECO:0000256" key="2">
    <source>
        <dbReference type="ARBA" id="ARBA00004240"/>
    </source>
</evidence>
<comment type="similarity">
    <text evidence="14">Belongs to the glycosyltransferase 68 family.</text>
</comment>
<evidence type="ECO:0000256" key="3">
    <source>
        <dbReference type="ARBA" id="ARBA00004922"/>
    </source>
</evidence>
<dbReference type="InterPro" id="IPR019378">
    <property type="entry name" value="GDP-Fuc_O-FucTrfase"/>
</dbReference>
<evidence type="ECO:0000256" key="4">
    <source>
        <dbReference type="ARBA" id="ARBA00007737"/>
    </source>
</evidence>
<keyword evidence="12" id="KW-0294">Fucose metabolism</keyword>
<comment type="subcellular location">
    <subcellularLocation>
        <location evidence="2">Endoplasmic reticulum</location>
    </subcellularLocation>
    <subcellularLocation>
        <location evidence="1">Membrane</location>
        <topology evidence="1">Single-pass membrane protein</topology>
    </subcellularLocation>
</comment>
<reference evidence="19" key="1">
    <citation type="journal article" date="2023" name="Nat. Commun.">
        <title>Diploid and tetraploid genomes of Acorus and the evolution of monocots.</title>
        <authorList>
            <person name="Ma L."/>
            <person name="Liu K.W."/>
            <person name="Li Z."/>
            <person name="Hsiao Y.Y."/>
            <person name="Qi Y."/>
            <person name="Fu T."/>
            <person name="Tang G.D."/>
            <person name="Zhang D."/>
            <person name="Sun W.H."/>
            <person name="Liu D.K."/>
            <person name="Li Y."/>
            <person name="Chen G.Z."/>
            <person name="Liu X.D."/>
            <person name="Liao X.Y."/>
            <person name="Jiang Y.T."/>
            <person name="Yu X."/>
            <person name="Hao Y."/>
            <person name="Huang J."/>
            <person name="Zhao X.W."/>
            <person name="Ke S."/>
            <person name="Chen Y.Y."/>
            <person name="Wu W.L."/>
            <person name="Hsu J.L."/>
            <person name="Lin Y.F."/>
            <person name="Huang M.D."/>
            <person name="Li C.Y."/>
            <person name="Huang L."/>
            <person name="Wang Z.W."/>
            <person name="Zhao X."/>
            <person name="Zhong W.Y."/>
            <person name="Peng D.H."/>
            <person name="Ahmad S."/>
            <person name="Lan S."/>
            <person name="Zhang J.S."/>
            <person name="Tsai W.C."/>
            <person name="Van de Peer Y."/>
            <person name="Liu Z.J."/>
        </authorList>
    </citation>
    <scope>NUCLEOTIDE SEQUENCE</scope>
    <source>
        <strain evidence="19">SCP</strain>
    </source>
</reference>
<dbReference type="GO" id="GO:0046922">
    <property type="term" value="F:peptide-O-fucosyltransferase activity"/>
    <property type="evidence" value="ECO:0007669"/>
    <property type="project" value="InterPro"/>
</dbReference>
<keyword evidence="13" id="KW-0119">Carbohydrate metabolism</keyword>
<keyword evidence="5" id="KW-0328">Glycosyltransferase</keyword>
<evidence type="ECO:0000256" key="12">
    <source>
        <dbReference type="ARBA" id="ARBA00023253"/>
    </source>
</evidence>
<dbReference type="Proteomes" id="UP001179952">
    <property type="component" value="Unassembled WGS sequence"/>
</dbReference>
<dbReference type="Gene3D" id="3.40.50.11350">
    <property type="match status" value="1"/>
</dbReference>
<keyword evidence="8" id="KW-0256">Endoplasmic reticulum</keyword>
<sequence length="557" mass="62852">MERGSSDEDDDRENLIDENGREPNPTMIHHRRSPFEIQSEGRRDIMNTIGRTCGPHKKCLLATLLSLFVVTLVFLSVFHGIPAIHFGPSSTSSAAAAIGDRMRESELRALYLLRDQQSVLLRLFNRTSPLTNSNSNSTSPSPISVGEFRSQLLKQIKMNGHIQQTLLSSHQLGNTSSLTDDNVGLGTCQKANKIESRRTIEWKPKKDRYLFAICLSGQMSNHLICLEKHMFFAALLGRVLVLPSPKFDYEYDQVIDIRHINNCFGTTVVLTFKEFAEQRKHKMQIDRFICYVSNPPCYLDEEHIQRLKSFGLSMGGKPVPAWPGDGKPNEQKKHFVGEIVPKFSSEDEVLAIGDMFYADVEEEWLKQPGGPLAHKCGTVIQPSRLIMLTAQRFIQTFLGSDFIALHFRRHGFLKFCNVKKESCFFPIPQAAECILRVVEKTSAPVIYLSTDAAESETNLLQSLIALDGKTVPLVKRPIHTSAEKWDTLLFRNHINEDPQVEAMLDKTICAMSTVFIGSSGSTFTEDIYRLRKDWGSASVCDEYLCEGKQPNFIAENE</sequence>
<keyword evidence="9 18" id="KW-1133">Transmembrane helix</keyword>
<comment type="similarity">
    <text evidence="4">Belongs to the glycosyltransferase GT106 family.</text>
</comment>
<organism evidence="19 20">
    <name type="scientific">Acorus gramineus</name>
    <name type="common">Dwarf sweet flag</name>
    <dbReference type="NCBI Taxonomy" id="55184"/>
    <lineage>
        <taxon>Eukaryota</taxon>
        <taxon>Viridiplantae</taxon>
        <taxon>Streptophyta</taxon>
        <taxon>Embryophyta</taxon>
        <taxon>Tracheophyta</taxon>
        <taxon>Spermatophyta</taxon>
        <taxon>Magnoliopsida</taxon>
        <taxon>Liliopsida</taxon>
        <taxon>Acoraceae</taxon>
        <taxon>Acorus</taxon>
    </lineage>
</organism>
<evidence type="ECO:0000256" key="11">
    <source>
        <dbReference type="ARBA" id="ARBA00023180"/>
    </source>
</evidence>
<evidence type="ECO:0000313" key="20">
    <source>
        <dbReference type="Proteomes" id="UP001179952"/>
    </source>
</evidence>
<keyword evidence="10 18" id="KW-0472">Membrane</keyword>
<evidence type="ECO:0000256" key="16">
    <source>
        <dbReference type="ARBA" id="ARBA00030350"/>
    </source>
</evidence>
<evidence type="ECO:0000256" key="14">
    <source>
        <dbReference type="ARBA" id="ARBA00025803"/>
    </source>
</evidence>
<evidence type="ECO:0000256" key="6">
    <source>
        <dbReference type="ARBA" id="ARBA00022679"/>
    </source>
</evidence>
<proteinExistence type="inferred from homology"/>
<dbReference type="GO" id="GO:0006004">
    <property type="term" value="P:fucose metabolic process"/>
    <property type="evidence" value="ECO:0007669"/>
    <property type="project" value="UniProtKB-KW"/>
</dbReference>
<evidence type="ECO:0000313" key="19">
    <source>
        <dbReference type="EMBL" id="KAK1263959.1"/>
    </source>
</evidence>
<keyword evidence="20" id="KW-1185">Reference proteome</keyword>
<protein>
    <recommendedName>
        <fullName evidence="15">GDP-fucose protein O-fucosyltransferase 2</fullName>
    </recommendedName>
    <alternativeName>
        <fullName evidence="16">O-fucosyltransferase family protein</fullName>
    </alternativeName>
</protein>
<feature type="region of interest" description="Disordered" evidence="17">
    <location>
        <begin position="1"/>
        <end position="28"/>
    </location>
</feature>
<gene>
    <name evidence="19" type="ORF">QJS04_geneDACA013595</name>
</gene>
<dbReference type="PANTHER" id="PTHR13398:SF0">
    <property type="entry name" value="GDP-FUCOSE PROTEIN O-FUCOSYLTRANSFERASE 2"/>
    <property type="match status" value="1"/>
</dbReference>
<evidence type="ECO:0000256" key="17">
    <source>
        <dbReference type="SAM" id="MobiDB-lite"/>
    </source>
</evidence>
<evidence type="ECO:0000256" key="8">
    <source>
        <dbReference type="ARBA" id="ARBA00022824"/>
    </source>
</evidence>
<name>A0AAV9AIE3_ACOGR</name>
<dbReference type="GO" id="GO:0016020">
    <property type="term" value="C:membrane"/>
    <property type="evidence" value="ECO:0007669"/>
    <property type="project" value="UniProtKB-SubCell"/>
</dbReference>
<dbReference type="AlphaFoldDB" id="A0AAV9AIE3"/>
<dbReference type="CDD" id="cd11296">
    <property type="entry name" value="O-FucT_like"/>
    <property type="match status" value="1"/>
</dbReference>
<comment type="caution">
    <text evidence="19">The sequence shown here is derived from an EMBL/GenBank/DDBJ whole genome shotgun (WGS) entry which is preliminary data.</text>
</comment>
<evidence type="ECO:0000256" key="5">
    <source>
        <dbReference type="ARBA" id="ARBA00022676"/>
    </source>
</evidence>
<accession>A0AAV9AIE3</accession>
<keyword evidence="7 18" id="KW-0812">Transmembrane</keyword>